<dbReference type="AlphaFoldDB" id="A0AAF0YWG0"/>
<accession>A0AAF0YWG0</accession>
<keyword evidence="1" id="KW-0732">Signal</keyword>
<evidence type="ECO:0000256" key="1">
    <source>
        <dbReference type="SAM" id="SignalP"/>
    </source>
</evidence>
<gene>
    <name evidence="2" type="ORF">CYJ47_01440</name>
</gene>
<dbReference type="RefSeq" id="WP_101678654.1">
    <property type="nucleotide sequence ID" value="NZ_CP136958.1"/>
</dbReference>
<evidence type="ECO:0000313" key="3">
    <source>
        <dbReference type="Proteomes" id="UP000234560"/>
    </source>
</evidence>
<dbReference type="Proteomes" id="UP000234560">
    <property type="component" value="Chromosome"/>
</dbReference>
<reference evidence="2" key="2">
    <citation type="submission" date="2023-10" db="EMBL/GenBank/DDBJ databases">
        <authorList>
            <person name="Choi B."/>
        </authorList>
    </citation>
    <scope>NUCLEOTIDE SEQUENCE</scope>
    <source>
        <strain evidence="2">UMB0763</strain>
    </source>
</reference>
<organism evidence="2 3">
    <name type="scientific">Corynebacterium pyruviciproducens</name>
    <dbReference type="NCBI Taxonomy" id="598660"/>
    <lineage>
        <taxon>Bacteria</taxon>
        <taxon>Bacillati</taxon>
        <taxon>Actinomycetota</taxon>
        <taxon>Actinomycetes</taxon>
        <taxon>Mycobacteriales</taxon>
        <taxon>Corynebacteriaceae</taxon>
        <taxon>Corynebacterium</taxon>
    </lineage>
</organism>
<name>A0AAF0YWG0_9CORY</name>
<feature type="chain" id="PRO_5041975915" description="Secreted protein" evidence="1">
    <location>
        <begin position="29"/>
        <end position="120"/>
    </location>
</feature>
<protein>
    <recommendedName>
        <fullName evidence="4">Secreted protein</fullName>
    </recommendedName>
</protein>
<dbReference type="KEGG" id="cpyr:CYJ47_01440"/>
<feature type="signal peptide" evidence="1">
    <location>
        <begin position="1"/>
        <end position="28"/>
    </location>
</feature>
<reference evidence="2" key="1">
    <citation type="submission" date="2017-12" db="EMBL/GenBank/DDBJ databases">
        <authorList>
            <person name="Thomas-White K."/>
            <person name="Wolfe A.J."/>
        </authorList>
    </citation>
    <scope>NUCLEOTIDE SEQUENCE</scope>
    <source>
        <strain evidence="2">UMB0763</strain>
    </source>
</reference>
<evidence type="ECO:0008006" key="4">
    <source>
        <dbReference type="Google" id="ProtNLM"/>
    </source>
</evidence>
<dbReference type="EMBL" id="CP136958">
    <property type="protein sequence ID" value="WOT02468.1"/>
    <property type="molecule type" value="Genomic_DNA"/>
</dbReference>
<evidence type="ECO:0000313" key="2">
    <source>
        <dbReference type="EMBL" id="WOT02468.1"/>
    </source>
</evidence>
<sequence>MTPRTYRTLIVTGSLVASLVSVPPVAGADVQVTVGEDSTINGGKASDDFTGPVQIVPNRADEGSSTSEGSVGDLLRLVGLQLSVATPTDIARTVTFVMGIVTQLALFVGNFARQPEGEKA</sequence>
<proteinExistence type="predicted"/>